<feature type="compositionally biased region" description="Polar residues" evidence="1">
    <location>
        <begin position="178"/>
        <end position="192"/>
    </location>
</feature>
<reference evidence="2 3" key="1">
    <citation type="journal article" date="2016" name="Mol. Biol. Evol.">
        <title>Comparative Genomics of Early-Diverging Mushroom-Forming Fungi Provides Insights into the Origins of Lignocellulose Decay Capabilities.</title>
        <authorList>
            <person name="Nagy L.G."/>
            <person name="Riley R."/>
            <person name="Tritt A."/>
            <person name="Adam C."/>
            <person name="Daum C."/>
            <person name="Floudas D."/>
            <person name="Sun H."/>
            <person name="Yadav J.S."/>
            <person name="Pangilinan J."/>
            <person name="Larsson K.H."/>
            <person name="Matsuura K."/>
            <person name="Barry K."/>
            <person name="Labutti K."/>
            <person name="Kuo R."/>
            <person name="Ohm R.A."/>
            <person name="Bhattacharya S.S."/>
            <person name="Shirouzu T."/>
            <person name="Yoshinaga Y."/>
            <person name="Martin F.M."/>
            <person name="Grigoriev I.V."/>
            <person name="Hibbett D.S."/>
        </authorList>
    </citation>
    <scope>NUCLEOTIDE SEQUENCE [LARGE SCALE GENOMIC DNA]</scope>
    <source>
        <strain evidence="2 3">HHB10207 ss-3</strain>
    </source>
</reference>
<feature type="region of interest" description="Disordered" evidence="1">
    <location>
        <begin position="499"/>
        <end position="537"/>
    </location>
</feature>
<sequence length="537" mass="58771">MPMSKLGRFSVSSTSKSSSRPDRRADATESAAFLSHRPRRLRDLTAGNIDKAKPDKNAKFDRLMKNLDMRNGDLTARRRKTSAHGSSAPDEAVAHENKYPHSTTIGKAGTRLLRDSNPPPSGPQNDVPLPTWMVQAFSNLDDDNPLKTKPPTQTSEPDVFAFHPPSPSRSAAPILNATAYQTPRRSTDSTGPRSPLYEQSKDIDPPIAPLTDYRLPYFSASPTISDHQSVDSILHDGSSLQISHETANIYTSSGNKPPVPFSAPGPFCRLTQAEDNEAPISDVVIGHLPFSIPGPNTTAFKASFRTYDTINVQDPAINEPSILLSSPSPHPHATPLFSSDHIGILANRSQQLLSAADNNDASGYSAYDTLLNSDFPLPSLDHSMPMRFANVENVVVHVTDNPRPDSVLSVTPEIKSLLDSHDNLKGDRRPSSTVCGTPAAFCSLEASLDRLTQYGSNYHRRSPSDDVKESPNIFAPQPLRWKEAQNIVPDLAFTLKDAQSNGSDLEDPSVPTDFKGDYLKEWPSDDHDSIQSWTDYC</sequence>
<name>A0A166GB98_9AGAM</name>
<keyword evidence="3" id="KW-1185">Reference proteome</keyword>
<feature type="region of interest" description="Disordered" evidence="1">
    <location>
        <begin position="1"/>
        <end position="205"/>
    </location>
</feature>
<evidence type="ECO:0000313" key="3">
    <source>
        <dbReference type="Proteomes" id="UP000076798"/>
    </source>
</evidence>
<dbReference type="Proteomes" id="UP000076798">
    <property type="component" value="Unassembled WGS sequence"/>
</dbReference>
<proteinExistence type="predicted"/>
<gene>
    <name evidence="2" type="ORF">SISSUDRAFT_285341</name>
</gene>
<protein>
    <submittedName>
        <fullName evidence="2">Uncharacterized protein</fullName>
    </submittedName>
</protein>
<dbReference type="AlphaFoldDB" id="A0A166GB98"/>
<feature type="compositionally biased region" description="Basic and acidic residues" evidence="1">
    <location>
        <begin position="514"/>
        <end position="529"/>
    </location>
</feature>
<evidence type="ECO:0000313" key="2">
    <source>
        <dbReference type="EMBL" id="KZT41504.1"/>
    </source>
</evidence>
<evidence type="ECO:0000256" key="1">
    <source>
        <dbReference type="SAM" id="MobiDB-lite"/>
    </source>
</evidence>
<organism evidence="2 3">
    <name type="scientific">Sistotremastrum suecicum HHB10207 ss-3</name>
    <dbReference type="NCBI Taxonomy" id="1314776"/>
    <lineage>
        <taxon>Eukaryota</taxon>
        <taxon>Fungi</taxon>
        <taxon>Dikarya</taxon>
        <taxon>Basidiomycota</taxon>
        <taxon>Agaricomycotina</taxon>
        <taxon>Agaricomycetes</taxon>
        <taxon>Sistotremastrales</taxon>
        <taxon>Sistotremastraceae</taxon>
        <taxon>Sistotremastrum</taxon>
    </lineage>
</organism>
<dbReference type="EMBL" id="KV428021">
    <property type="protein sequence ID" value="KZT41504.1"/>
    <property type="molecule type" value="Genomic_DNA"/>
</dbReference>
<feature type="compositionally biased region" description="Basic and acidic residues" evidence="1">
    <location>
        <begin position="50"/>
        <end position="71"/>
    </location>
</feature>
<accession>A0A166GB98</accession>